<proteinExistence type="predicted"/>
<keyword evidence="3" id="KW-1185">Reference proteome</keyword>
<gene>
    <name evidence="2" type="ORF">FHX73_15306</name>
</gene>
<comment type="caution">
    <text evidence="2">The sequence shown here is derived from an EMBL/GenBank/DDBJ whole genome shotgun (WGS) entry which is preliminary data.</text>
</comment>
<feature type="region of interest" description="Disordered" evidence="1">
    <location>
        <begin position="83"/>
        <end position="106"/>
    </location>
</feature>
<sequence length="106" mass="10674">MGYVFSLVLSREITEDEMTTLKVGCGGAADFGTDVLPTNAEVTVTKLDFDDAVSPSLAEAIESALAAVAEVTDLSVSELTVPAQPAGAEGAEAEAKEPVAVGAGTD</sequence>
<accession>A0A561SFQ1</accession>
<protein>
    <submittedName>
        <fullName evidence="2">Uncharacterized protein</fullName>
    </submittedName>
</protein>
<name>A0A561SFQ1_9ACTN</name>
<evidence type="ECO:0000313" key="2">
    <source>
        <dbReference type="EMBL" id="TWF73690.1"/>
    </source>
</evidence>
<dbReference type="Proteomes" id="UP000317940">
    <property type="component" value="Unassembled WGS sequence"/>
</dbReference>
<dbReference type="EMBL" id="VIWT01000005">
    <property type="protein sequence ID" value="TWF73690.1"/>
    <property type="molecule type" value="Genomic_DNA"/>
</dbReference>
<dbReference type="AlphaFoldDB" id="A0A561SFQ1"/>
<organism evidence="2 3">
    <name type="scientific">Kitasatospora viridis</name>
    <dbReference type="NCBI Taxonomy" id="281105"/>
    <lineage>
        <taxon>Bacteria</taxon>
        <taxon>Bacillati</taxon>
        <taxon>Actinomycetota</taxon>
        <taxon>Actinomycetes</taxon>
        <taxon>Kitasatosporales</taxon>
        <taxon>Streptomycetaceae</taxon>
        <taxon>Kitasatospora</taxon>
    </lineage>
</organism>
<evidence type="ECO:0000313" key="3">
    <source>
        <dbReference type="Proteomes" id="UP000317940"/>
    </source>
</evidence>
<reference evidence="2 3" key="1">
    <citation type="submission" date="2019-06" db="EMBL/GenBank/DDBJ databases">
        <title>Sequencing the genomes of 1000 actinobacteria strains.</title>
        <authorList>
            <person name="Klenk H.-P."/>
        </authorList>
    </citation>
    <scope>NUCLEOTIDE SEQUENCE [LARGE SCALE GENOMIC DNA]</scope>
    <source>
        <strain evidence="2 3">DSM 44826</strain>
    </source>
</reference>
<evidence type="ECO:0000256" key="1">
    <source>
        <dbReference type="SAM" id="MobiDB-lite"/>
    </source>
</evidence>